<sequence>MGNTGRTCLYKIFINLARLGGTCLWSQLLRKLRWEDRLSPGAWWHMPVVPATGKVEVGGSLEPRRSRLQ</sequence>
<dbReference type="Proteomes" id="UP000233120">
    <property type="component" value="Unassembled WGS sequence"/>
</dbReference>
<evidence type="ECO:0000313" key="2">
    <source>
        <dbReference type="Proteomes" id="UP000233120"/>
    </source>
</evidence>
<reference evidence="1" key="1">
    <citation type="submission" date="2025-08" db="UniProtKB">
        <authorList>
            <consortium name="Ensembl"/>
        </authorList>
    </citation>
    <scope>IDENTIFICATION</scope>
</reference>
<proteinExistence type="predicted"/>
<reference evidence="1" key="2">
    <citation type="submission" date="2025-09" db="UniProtKB">
        <authorList>
            <consortium name="Ensembl"/>
        </authorList>
    </citation>
    <scope>IDENTIFICATION</scope>
</reference>
<name>A0A2K6AP05_MACNE</name>
<dbReference type="AlphaFoldDB" id="A0A2K6AP05"/>
<dbReference type="GeneTree" id="ENSGT00960000192058"/>
<protein>
    <submittedName>
        <fullName evidence="1">Uncharacterized protein</fullName>
    </submittedName>
</protein>
<keyword evidence="2" id="KW-1185">Reference proteome</keyword>
<evidence type="ECO:0000313" key="1">
    <source>
        <dbReference type="Ensembl" id="ENSMNEP00000000891.1"/>
    </source>
</evidence>
<organism evidence="1 2">
    <name type="scientific">Macaca nemestrina</name>
    <name type="common">Pig-tailed macaque</name>
    <dbReference type="NCBI Taxonomy" id="9545"/>
    <lineage>
        <taxon>Eukaryota</taxon>
        <taxon>Metazoa</taxon>
        <taxon>Chordata</taxon>
        <taxon>Craniata</taxon>
        <taxon>Vertebrata</taxon>
        <taxon>Euteleostomi</taxon>
        <taxon>Mammalia</taxon>
        <taxon>Eutheria</taxon>
        <taxon>Euarchontoglires</taxon>
        <taxon>Primates</taxon>
        <taxon>Haplorrhini</taxon>
        <taxon>Catarrhini</taxon>
        <taxon>Cercopithecidae</taxon>
        <taxon>Cercopithecinae</taxon>
        <taxon>Macaca</taxon>
    </lineage>
</organism>
<dbReference type="Bgee" id="ENSMNEG00000004335">
    <property type="expression patterns" value="Expressed in heart and 12 other cell types or tissues"/>
</dbReference>
<dbReference type="Ensembl" id="ENSMNET00000004665.1">
    <property type="protein sequence ID" value="ENSMNEP00000000891.1"/>
    <property type="gene ID" value="ENSMNEG00000004335.1"/>
</dbReference>
<accession>A0A2K6AP05</accession>